<name>A0ACB0XX39_MELEN</name>
<keyword evidence="2" id="KW-1185">Reference proteome</keyword>
<proteinExistence type="predicted"/>
<sequence length="54" mass="6626">MMLFFRVSKNFVRKNCPQIFCGQFFFSFKSVTKIEIKKIYISLLSYFLILYSFY</sequence>
<dbReference type="Proteomes" id="UP001497535">
    <property type="component" value="Unassembled WGS sequence"/>
</dbReference>
<evidence type="ECO:0000313" key="2">
    <source>
        <dbReference type="Proteomes" id="UP001497535"/>
    </source>
</evidence>
<dbReference type="EMBL" id="CAVMJV010000003">
    <property type="protein sequence ID" value="CAK5021137.1"/>
    <property type="molecule type" value="Genomic_DNA"/>
</dbReference>
<protein>
    <submittedName>
        <fullName evidence="1">Uncharacterized protein</fullName>
    </submittedName>
</protein>
<gene>
    <name evidence="1" type="ORF">MENTE1834_LOCUS4640</name>
</gene>
<comment type="caution">
    <text evidence="1">The sequence shown here is derived from an EMBL/GenBank/DDBJ whole genome shotgun (WGS) entry which is preliminary data.</text>
</comment>
<accession>A0ACB0XX39</accession>
<reference evidence="1" key="1">
    <citation type="submission" date="2023-11" db="EMBL/GenBank/DDBJ databases">
        <authorList>
            <person name="Poullet M."/>
        </authorList>
    </citation>
    <scope>NUCLEOTIDE SEQUENCE</scope>
    <source>
        <strain evidence="1">E1834</strain>
    </source>
</reference>
<evidence type="ECO:0000313" key="1">
    <source>
        <dbReference type="EMBL" id="CAK5021137.1"/>
    </source>
</evidence>
<organism evidence="1 2">
    <name type="scientific">Meloidogyne enterolobii</name>
    <name type="common">Root-knot nematode worm</name>
    <name type="synonym">Meloidogyne mayaguensis</name>
    <dbReference type="NCBI Taxonomy" id="390850"/>
    <lineage>
        <taxon>Eukaryota</taxon>
        <taxon>Metazoa</taxon>
        <taxon>Ecdysozoa</taxon>
        <taxon>Nematoda</taxon>
        <taxon>Chromadorea</taxon>
        <taxon>Rhabditida</taxon>
        <taxon>Tylenchina</taxon>
        <taxon>Tylenchomorpha</taxon>
        <taxon>Tylenchoidea</taxon>
        <taxon>Meloidogynidae</taxon>
        <taxon>Meloidogyninae</taxon>
        <taxon>Meloidogyne</taxon>
    </lineage>
</organism>